<sequence length="493" mass="54318">MGKQACYLAVDFGTSNVHVTLIDQQTAEAVAGANKKYRWYTPAADQIELDADEMWTASEEAVADAIRRGGTGISVAAMTFSFFGDNITPVDGNGNALYKMLPGFCGRSHREVETIDREIGADRYGDITGNTLTTLSSASKILWLRRNRPEIFAQAKAFYTNQQYVMHKLGFGDIQDRTMAARKLAYDVKEDKWSAPILDVCGMAEEQLGRDIVESQTVVGKVRHYGRVDLGGMVPVTIGCHDVSASLLAAGVKTDKIETLGVLMGTYEQIGYFSDKFITGCNDFGDSLIFSCCYNSPFKGKYTVMDAFPTAGAMLEWYCKNLLMNPKADIGEMIAKADLQKESRLFVLPYMENYHGAVVGMSLATTLDDIFAALLRSLAYQFIACIDYIKGTADGIFCNIHFGGGGSRSDKLIELRADLLNARVGRMRNIELPSLGSCILASLGNGWSKTVEEAQSQVRNGVLYFEPNDANGKRQRASYETYKKLSADYLRNH</sequence>
<dbReference type="Pfam" id="PF00370">
    <property type="entry name" value="FGGY_N"/>
    <property type="match status" value="1"/>
</dbReference>
<accession>A0ABR7EIA2</accession>
<evidence type="ECO:0000256" key="1">
    <source>
        <dbReference type="ARBA" id="ARBA00009156"/>
    </source>
</evidence>
<feature type="domain" description="Carbohydrate kinase FGGY N-terminal" evidence="4">
    <location>
        <begin position="7"/>
        <end position="248"/>
    </location>
</feature>
<dbReference type="PIRSF" id="PIRSF000538">
    <property type="entry name" value="GlpK"/>
    <property type="match status" value="1"/>
</dbReference>
<dbReference type="InterPro" id="IPR018484">
    <property type="entry name" value="FGGY_N"/>
</dbReference>
<protein>
    <recommendedName>
        <fullName evidence="8">Carbohydrate kinase</fullName>
    </recommendedName>
</protein>
<gene>
    <name evidence="6" type="ORF">H8S18_14065</name>
</gene>
<dbReference type="CDD" id="cd07773">
    <property type="entry name" value="ASKHA_NBD_FGGY_FK"/>
    <property type="match status" value="1"/>
</dbReference>
<dbReference type="SUPFAM" id="SSF53067">
    <property type="entry name" value="Actin-like ATPase domain"/>
    <property type="match status" value="2"/>
</dbReference>
<dbReference type="Pfam" id="PF02782">
    <property type="entry name" value="FGGY_C"/>
    <property type="match status" value="1"/>
</dbReference>
<proteinExistence type="inferred from homology"/>
<dbReference type="InterPro" id="IPR050406">
    <property type="entry name" value="FGGY_Carb_Kinase"/>
</dbReference>
<dbReference type="InterPro" id="IPR018485">
    <property type="entry name" value="FGGY_C"/>
</dbReference>
<comment type="similarity">
    <text evidence="1">Belongs to the FGGY kinase family.</text>
</comment>
<dbReference type="Proteomes" id="UP000606889">
    <property type="component" value="Unassembled WGS sequence"/>
</dbReference>
<evidence type="ECO:0000256" key="3">
    <source>
        <dbReference type="ARBA" id="ARBA00022777"/>
    </source>
</evidence>
<dbReference type="PANTHER" id="PTHR43095">
    <property type="entry name" value="SUGAR KINASE"/>
    <property type="match status" value="1"/>
</dbReference>
<keyword evidence="2" id="KW-0808">Transferase</keyword>
<keyword evidence="3" id="KW-0418">Kinase</keyword>
<dbReference type="Gene3D" id="3.30.420.40">
    <property type="match status" value="2"/>
</dbReference>
<comment type="caution">
    <text evidence="6">The sequence shown here is derived from an EMBL/GenBank/DDBJ whole genome shotgun (WGS) entry which is preliminary data.</text>
</comment>
<evidence type="ECO:0008006" key="8">
    <source>
        <dbReference type="Google" id="ProtNLM"/>
    </source>
</evidence>
<dbReference type="RefSeq" id="WP_186858919.1">
    <property type="nucleotide sequence ID" value="NZ_JACOON010000008.1"/>
</dbReference>
<evidence type="ECO:0000259" key="5">
    <source>
        <dbReference type="Pfam" id="PF02782"/>
    </source>
</evidence>
<evidence type="ECO:0000256" key="2">
    <source>
        <dbReference type="ARBA" id="ARBA00022679"/>
    </source>
</evidence>
<feature type="domain" description="Carbohydrate kinase FGGY C-terminal" evidence="5">
    <location>
        <begin position="300"/>
        <end position="442"/>
    </location>
</feature>
<evidence type="ECO:0000259" key="4">
    <source>
        <dbReference type="Pfam" id="PF00370"/>
    </source>
</evidence>
<evidence type="ECO:0000313" key="6">
    <source>
        <dbReference type="EMBL" id="MBC5649469.1"/>
    </source>
</evidence>
<keyword evidence="7" id="KW-1185">Reference proteome</keyword>
<dbReference type="InterPro" id="IPR043129">
    <property type="entry name" value="ATPase_NBD"/>
</dbReference>
<dbReference type="EMBL" id="JACOON010000008">
    <property type="protein sequence ID" value="MBC5649469.1"/>
    <property type="molecule type" value="Genomic_DNA"/>
</dbReference>
<evidence type="ECO:0000313" key="7">
    <source>
        <dbReference type="Proteomes" id="UP000606889"/>
    </source>
</evidence>
<dbReference type="InterPro" id="IPR000577">
    <property type="entry name" value="Carb_kinase_FGGY"/>
</dbReference>
<name>A0ABR7EIA2_9FIRM</name>
<organism evidence="6 7">
    <name type="scientific">Christensenella tenuis</name>
    <dbReference type="NCBI Taxonomy" id="2763033"/>
    <lineage>
        <taxon>Bacteria</taxon>
        <taxon>Bacillati</taxon>
        <taxon>Bacillota</taxon>
        <taxon>Clostridia</taxon>
        <taxon>Christensenellales</taxon>
        <taxon>Christensenellaceae</taxon>
        <taxon>Christensenella</taxon>
    </lineage>
</organism>
<reference evidence="6 7" key="1">
    <citation type="submission" date="2020-08" db="EMBL/GenBank/DDBJ databases">
        <title>Genome public.</title>
        <authorList>
            <person name="Liu C."/>
            <person name="Sun Q."/>
        </authorList>
    </citation>
    <scope>NUCLEOTIDE SEQUENCE [LARGE SCALE GENOMIC DNA]</scope>
    <source>
        <strain evidence="6 7">NSJ-35</strain>
    </source>
</reference>